<dbReference type="InterPro" id="IPR054687">
    <property type="entry name" value="Two-CW_dom"/>
</dbReference>
<proteinExistence type="predicted"/>
<gene>
    <name evidence="2" type="ORF">DGMP_06040</name>
</gene>
<dbReference type="EMBL" id="AP024086">
    <property type="protein sequence ID" value="BCL59911.1"/>
    <property type="molecule type" value="Genomic_DNA"/>
</dbReference>
<evidence type="ECO:0000259" key="1">
    <source>
        <dbReference type="PROSITE" id="PS50943"/>
    </source>
</evidence>
<dbReference type="CDD" id="cd00093">
    <property type="entry name" value="HTH_XRE"/>
    <property type="match status" value="1"/>
</dbReference>
<protein>
    <recommendedName>
        <fullName evidence="1">HTH cro/C1-type domain-containing protein</fullName>
    </recommendedName>
</protein>
<evidence type="ECO:0000313" key="3">
    <source>
        <dbReference type="Proteomes" id="UP000826725"/>
    </source>
</evidence>
<feature type="domain" description="HTH cro/C1-type" evidence="1">
    <location>
        <begin position="9"/>
        <end position="37"/>
    </location>
</feature>
<dbReference type="Proteomes" id="UP000826725">
    <property type="component" value="Chromosome"/>
</dbReference>
<dbReference type="NCBIfam" id="NF045718">
    <property type="entry name" value="two_CW_domain"/>
    <property type="match status" value="1"/>
</dbReference>
<dbReference type="PROSITE" id="PS50943">
    <property type="entry name" value="HTH_CROC1"/>
    <property type="match status" value="1"/>
</dbReference>
<dbReference type="AlphaFoldDB" id="A0A8D5FFX0"/>
<organism evidence="2 3">
    <name type="scientific">Desulfomarina profundi</name>
    <dbReference type="NCBI Taxonomy" id="2772557"/>
    <lineage>
        <taxon>Bacteria</taxon>
        <taxon>Pseudomonadati</taxon>
        <taxon>Thermodesulfobacteriota</taxon>
        <taxon>Desulfobulbia</taxon>
        <taxon>Desulfobulbales</taxon>
        <taxon>Desulfobulbaceae</taxon>
        <taxon>Desulfomarina</taxon>
    </lineage>
</organism>
<evidence type="ECO:0000313" key="2">
    <source>
        <dbReference type="EMBL" id="BCL59911.1"/>
    </source>
</evidence>
<reference evidence="2" key="1">
    <citation type="submission" date="2020-09" db="EMBL/GenBank/DDBJ databases">
        <title>Desulfogranum mesoprofundum gen. nov., sp. nov., a novel mesophilic, sulfate-reducing chemolithoautotroph isolated from a deep-sea hydrothermal vent chimney in the Suiyo Seamount.</title>
        <authorList>
            <person name="Hashimoto Y."/>
            <person name="Nakagawa S."/>
        </authorList>
    </citation>
    <scope>NUCLEOTIDE SEQUENCE</scope>
    <source>
        <strain evidence="2">KT2</strain>
    </source>
</reference>
<accession>A0A8D5FFX0</accession>
<dbReference type="RefSeq" id="WP_228856089.1">
    <property type="nucleotide sequence ID" value="NZ_AP024086.1"/>
</dbReference>
<name>A0A8D5FFX0_9BACT</name>
<dbReference type="KEGG" id="dbk:DGMP_06040"/>
<keyword evidence="3" id="KW-1185">Reference proteome</keyword>
<sequence length="124" mass="14560">MESNDFSTIRKKLKKTQKEIATLLGISLKAVCSYEQGWRSIPGHVERQLLFLLFRKRRKTIAKLNCWDLKKCPEEKKIKCPAWEFDSGEFCWFINGTVCECAAKKTWKEKIEVCKDCIVMKHIT</sequence>
<dbReference type="InterPro" id="IPR001387">
    <property type="entry name" value="Cro/C1-type_HTH"/>
</dbReference>